<reference evidence="2 3" key="1">
    <citation type="journal article" date="2011" name="Proc. Natl. Acad. Sci. U.S.A.">
        <title>Evolutionary erosion of yeast sex chromosomes by mating-type switching accidents.</title>
        <authorList>
            <person name="Gordon J.L."/>
            <person name="Armisen D."/>
            <person name="Proux-Wera E."/>
            <person name="Oheigeartaigh S.S."/>
            <person name="Byrne K.P."/>
            <person name="Wolfe K.H."/>
        </authorList>
    </citation>
    <scope>NUCLEOTIDE SEQUENCE [LARGE SCALE GENOMIC DNA]</scope>
    <source>
        <strain evidence="3">ATCC MYA-139 / BCRC 22969 / CBS 8797 / CCRC 22969 / KCTC 17520 / NBRC 10181 / NCYC 3082</strain>
    </source>
</reference>
<dbReference type="Proteomes" id="UP000006310">
    <property type="component" value="Chromosome 6"/>
</dbReference>
<dbReference type="InterPro" id="IPR036871">
    <property type="entry name" value="PX_dom_sf"/>
</dbReference>
<dbReference type="HOGENOM" id="CLU_060177_0_0_1"/>
<dbReference type="EMBL" id="HE978319">
    <property type="protein sequence ID" value="CCK71015.1"/>
    <property type="molecule type" value="Genomic_DNA"/>
</dbReference>
<dbReference type="GeneID" id="34526730"/>
<dbReference type="GO" id="GO:0035091">
    <property type="term" value="F:phosphatidylinositol binding"/>
    <property type="evidence" value="ECO:0007669"/>
    <property type="project" value="InterPro"/>
</dbReference>
<dbReference type="OMA" id="WYIVELA"/>
<dbReference type="SUPFAM" id="SSF64268">
    <property type="entry name" value="PX domain"/>
    <property type="match status" value="1"/>
</dbReference>
<dbReference type="eggNOG" id="ENOG502S32U">
    <property type="taxonomic scope" value="Eukaryota"/>
</dbReference>
<organism evidence="2 3">
    <name type="scientific">Huiozyma naganishii (strain ATCC MYA-139 / BCRC 22969 / CBS 8797 / KCTC 17520 / NBRC 10181 / NCYC 3082 / Yp74L-3)</name>
    <name type="common">Yeast</name>
    <name type="synonym">Kazachstania naganishii</name>
    <dbReference type="NCBI Taxonomy" id="1071383"/>
    <lineage>
        <taxon>Eukaryota</taxon>
        <taxon>Fungi</taxon>
        <taxon>Dikarya</taxon>
        <taxon>Ascomycota</taxon>
        <taxon>Saccharomycotina</taxon>
        <taxon>Saccharomycetes</taxon>
        <taxon>Saccharomycetales</taxon>
        <taxon>Saccharomycetaceae</taxon>
        <taxon>Huiozyma</taxon>
    </lineage>
</organism>
<proteinExistence type="predicted"/>
<evidence type="ECO:0000313" key="2">
    <source>
        <dbReference type="EMBL" id="CCK71015.1"/>
    </source>
</evidence>
<protein>
    <recommendedName>
        <fullName evidence="4">PX domain-containing protein</fullName>
    </recommendedName>
</protein>
<dbReference type="Gene3D" id="3.30.1520.10">
    <property type="entry name" value="Phox-like domain"/>
    <property type="match status" value="1"/>
</dbReference>
<feature type="compositionally biased region" description="Polar residues" evidence="1">
    <location>
        <begin position="169"/>
        <end position="185"/>
    </location>
</feature>
<feature type="compositionally biased region" description="Low complexity" evidence="1">
    <location>
        <begin position="186"/>
        <end position="196"/>
    </location>
</feature>
<name>J7R838_HUIN7</name>
<dbReference type="KEGG" id="kng:KNAG_0F03530"/>
<dbReference type="OrthoDB" id="4064232at2759"/>
<sequence>MVSMFPAFPHYSYHDRVNLHGVKKPLSISTPIQQYPNESARFKQSIMSVQRVPPTEVKFFYAIADYDPTKSWQASEHALSMPLVLHKGDLVQLISFVDDTTCFVKLVNKIGEGCVLYSVLKEHRSLNRALTLKRVPKDQDRLLHLNEGPLQTLSYRGRTLMELTPPTSPSTIASDTFSHGTQSRASSVSSTSNSSTSSVNYRIPVLKVQVVNLNTSQSRLSYSLNLVNAEGQKFRRDRYYQEFYSIHTHLLTVCDKPGVKLPLLPLPCVANECSNNETRVNELTSYVSELIETVRNSGSQQMVDTLQQWLVLGDETRMIKIKVLINGDYRVFKCESTAIETLEKLRKVVNYNLHLHIDYNLVTKIDGWYIVSLSNEDVYAEAFTKVKESQRLILEVKV</sequence>
<gene>
    <name evidence="2" type="primary">KNAG0F03530</name>
    <name evidence="2" type="ordered locus">KNAG_0F03530</name>
</gene>
<evidence type="ECO:0008006" key="4">
    <source>
        <dbReference type="Google" id="ProtNLM"/>
    </source>
</evidence>
<keyword evidence="3" id="KW-1185">Reference proteome</keyword>
<evidence type="ECO:0000313" key="3">
    <source>
        <dbReference type="Proteomes" id="UP000006310"/>
    </source>
</evidence>
<dbReference type="RefSeq" id="XP_022465261.1">
    <property type="nucleotide sequence ID" value="XM_022608802.1"/>
</dbReference>
<evidence type="ECO:0000256" key="1">
    <source>
        <dbReference type="SAM" id="MobiDB-lite"/>
    </source>
</evidence>
<accession>J7R838</accession>
<feature type="region of interest" description="Disordered" evidence="1">
    <location>
        <begin position="165"/>
        <end position="196"/>
    </location>
</feature>
<reference evidence="3" key="2">
    <citation type="submission" date="2012-08" db="EMBL/GenBank/DDBJ databases">
        <title>Genome sequence of Kazachstania naganishii.</title>
        <authorList>
            <person name="Gordon J.L."/>
            <person name="Armisen D."/>
            <person name="Proux-Wera E."/>
            <person name="OhEigeartaigh S.S."/>
            <person name="Byrne K.P."/>
            <person name="Wolfe K.H."/>
        </authorList>
    </citation>
    <scope>NUCLEOTIDE SEQUENCE [LARGE SCALE GENOMIC DNA]</scope>
    <source>
        <strain evidence="3">ATCC MYA-139 / BCRC 22969 / CBS 8797 / CCRC 22969 / KCTC 17520 / NBRC 10181 / NCYC 3082</strain>
    </source>
</reference>
<dbReference type="AlphaFoldDB" id="J7R838"/>